<evidence type="ECO:0000259" key="2">
    <source>
        <dbReference type="Pfam" id="PF01370"/>
    </source>
</evidence>
<dbReference type="InterPro" id="IPR036291">
    <property type="entry name" value="NAD(P)-bd_dom_sf"/>
</dbReference>
<dbReference type="SUPFAM" id="SSF51735">
    <property type="entry name" value="NAD(P)-binding Rossmann-fold domains"/>
    <property type="match status" value="1"/>
</dbReference>
<gene>
    <name evidence="3" type="ORF">HNP73_004404</name>
</gene>
<reference evidence="3 4" key="1">
    <citation type="submission" date="2020-08" db="EMBL/GenBank/DDBJ databases">
        <title>Genomic Encyclopedia of Type Strains, Phase IV (KMG-IV): sequencing the most valuable type-strain genomes for metagenomic binning, comparative biology and taxonomic classification.</title>
        <authorList>
            <person name="Goeker M."/>
        </authorList>
    </citation>
    <scope>NUCLEOTIDE SEQUENCE [LARGE SCALE GENOMIC DNA]</scope>
    <source>
        <strain evidence="3 4">DSM 101730</strain>
    </source>
</reference>
<dbReference type="PRINTS" id="PR01713">
    <property type="entry name" value="NUCEPIMERASE"/>
</dbReference>
<dbReference type="Gene3D" id="3.40.50.720">
    <property type="entry name" value="NAD(P)-binding Rossmann-like Domain"/>
    <property type="match status" value="1"/>
</dbReference>
<name>A0A840STC9_9RHOB</name>
<proteinExistence type="predicted"/>
<dbReference type="Pfam" id="PF01370">
    <property type="entry name" value="Epimerase"/>
    <property type="match status" value="1"/>
</dbReference>
<organism evidence="3 4">
    <name type="scientific">Amaricoccus macauensis</name>
    <dbReference type="NCBI Taxonomy" id="57001"/>
    <lineage>
        <taxon>Bacteria</taxon>
        <taxon>Pseudomonadati</taxon>
        <taxon>Pseudomonadota</taxon>
        <taxon>Alphaproteobacteria</taxon>
        <taxon>Rhodobacterales</taxon>
        <taxon>Paracoccaceae</taxon>
        <taxon>Amaricoccus</taxon>
    </lineage>
</organism>
<accession>A0A840STC9</accession>
<sequence>MRILVTGAAGFIGFHVVRALLARGDAVTGFDNVNDYYDVALKEARLAEIDRMGGDWRFLRADLADRAAVDAAFAEGIRGEPFDRVIHLAAQAGVRYSLENPLAYVESNVLGFTNVLEACRRAETPHLTFASTSSVYGGNTKMPFREDHGVDHPLQFYAATKRANELMAHAYAHLYRLPMTGLRFFTVYGPWGRPDMAPMLFAEAILAGQPIRIFNEGRHSRDFTYIDDIVEGVIRASDRPAAPDPAFDPANPDPATSDAPFRLLNIGNGAPVELLDFIAALEAALGRTAIRELVPSQPGDVADTFADTSRLEAATGWRARVPVEEGVRRFAEWFIDWKNRSA</sequence>
<dbReference type="PANTHER" id="PTHR43574">
    <property type="entry name" value="EPIMERASE-RELATED"/>
    <property type="match status" value="1"/>
</dbReference>
<feature type="domain" description="NAD-dependent epimerase/dehydratase" evidence="2">
    <location>
        <begin position="3"/>
        <end position="242"/>
    </location>
</feature>
<comment type="caution">
    <text evidence="3">The sequence shown here is derived from an EMBL/GenBank/DDBJ whole genome shotgun (WGS) entry which is preliminary data.</text>
</comment>
<protein>
    <submittedName>
        <fullName evidence="3">UDP-glucuronate 4-epimerase</fullName>
        <ecNumber evidence="3">5.1.3.6</ecNumber>
    </submittedName>
</protein>
<dbReference type="EC" id="5.1.3.6" evidence="3"/>
<dbReference type="GO" id="GO:0050378">
    <property type="term" value="F:UDP-glucuronate 4-epimerase activity"/>
    <property type="evidence" value="ECO:0007669"/>
    <property type="project" value="UniProtKB-EC"/>
</dbReference>
<dbReference type="EMBL" id="JACHFM010000007">
    <property type="protein sequence ID" value="MBB5224434.1"/>
    <property type="molecule type" value="Genomic_DNA"/>
</dbReference>
<keyword evidence="1" id="KW-0520">NAD</keyword>
<dbReference type="AlphaFoldDB" id="A0A840STC9"/>
<keyword evidence="4" id="KW-1185">Reference proteome</keyword>
<dbReference type="InterPro" id="IPR001509">
    <property type="entry name" value="Epimerase_deHydtase"/>
</dbReference>
<evidence type="ECO:0000313" key="3">
    <source>
        <dbReference type="EMBL" id="MBB5224434.1"/>
    </source>
</evidence>
<dbReference type="CDD" id="cd05253">
    <property type="entry name" value="UDP_GE_SDE_e"/>
    <property type="match status" value="1"/>
</dbReference>
<evidence type="ECO:0000313" key="4">
    <source>
        <dbReference type="Proteomes" id="UP000549457"/>
    </source>
</evidence>
<dbReference type="RefSeq" id="WP_184155125.1">
    <property type="nucleotide sequence ID" value="NZ_JACHFM010000007.1"/>
</dbReference>
<dbReference type="Proteomes" id="UP000549457">
    <property type="component" value="Unassembled WGS sequence"/>
</dbReference>
<evidence type="ECO:0000256" key="1">
    <source>
        <dbReference type="ARBA" id="ARBA00023027"/>
    </source>
</evidence>
<keyword evidence="3" id="KW-0413">Isomerase</keyword>